<dbReference type="PRINTS" id="PR00455">
    <property type="entry name" value="HTHTETR"/>
</dbReference>
<dbReference type="InterPro" id="IPR050109">
    <property type="entry name" value="HTH-type_TetR-like_transc_reg"/>
</dbReference>
<sequence length="214" mass="23210">MARPLTKLTPIRSRKLGRPADTDSTDTRDRIIQCARERFAAEGFEGTTNRDIADLAHVSSAALYHYFPSKADIYIAVCESIAESFTSVFDQAKNSGPTLEVRLTSLFGEVAILGDTDPSVVGFITGISAVVRKHPEVSRGAETFGQQFRKHIIELIDTSTEKDPILQGATTAAFADLTSSILAGLGRMSARGDQKRHVAAADSFLRLIRGAVRN</sequence>
<accession>A0A6J6G770</accession>
<evidence type="ECO:0000256" key="1">
    <source>
        <dbReference type="ARBA" id="ARBA00023015"/>
    </source>
</evidence>
<evidence type="ECO:0000256" key="2">
    <source>
        <dbReference type="ARBA" id="ARBA00023125"/>
    </source>
</evidence>
<dbReference type="Gene3D" id="1.10.10.60">
    <property type="entry name" value="Homeodomain-like"/>
    <property type="match status" value="1"/>
</dbReference>
<dbReference type="PANTHER" id="PTHR30055">
    <property type="entry name" value="HTH-TYPE TRANSCRIPTIONAL REGULATOR RUTR"/>
    <property type="match status" value="1"/>
</dbReference>
<dbReference type="PANTHER" id="PTHR30055:SF234">
    <property type="entry name" value="HTH-TYPE TRANSCRIPTIONAL REGULATOR BETI"/>
    <property type="match status" value="1"/>
</dbReference>
<dbReference type="AlphaFoldDB" id="A0A6J6G770"/>
<dbReference type="GO" id="GO:0000976">
    <property type="term" value="F:transcription cis-regulatory region binding"/>
    <property type="evidence" value="ECO:0007669"/>
    <property type="project" value="TreeGrafter"/>
</dbReference>
<protein>
    <submittedName>
        <fullName evidence="6">Unannotated protein</fullName>
    </submittedName>
</protein>
<dbReference type="Pfam" id="PF00440">
    <property type="entry name" value="TetR_N"/>
    <property type="match status" value="1"/>
</dbReference>
<evidence type="ECO:0000313" key="7">
    <source>
        <dbReference type="EMBL" id="CAB4610071.1"/>
    </source>
</evidence>
<dbReference type="Gene3D" id="1.10.357.10">
    <property type="entry name" value="Tetracycline Repressor, domain 2"/>
    <property type="match status" value="1"/>
</dbReference>
<evidence type="ECO:0000313" key="6">
    <source>
        <dbReference type="EMBL" id="CAB4594915.1"/>
    </source>
</evidence>
<evidence type="ECO:0000256" key="4">
    <source>
        <dbReference type="SAM" id="MobiDB-lite"/>
    </source>
</evidence>
<keyword evidence="3" id="KW-0804">Transcription</keyword>
<dbReference type="GO" id="GO:0003700">
    <property type="term" value="F:DNA-binding transcription factor activity"/>
    <property type="evidence" value="ECO:0007669"/>
    <property type="project" value="TreeGrafter"/>
</dbReference>
<evidence type="ECO:0000259" key="5">
    <source>
        <dbReference type="PROSITE" id="PS50977"/>
    </source>
</evidence>
<gene>
    <name evidence="6" type="ORF">UFOPK1808_00376</name>
    <name evidence="7" type="ORF">UFOPK1889_00231</name>
</gene>
<dbReference type="SUPFAM" id="SSF46689">
    <property type="entry name" value="Homeodomain-like"/>
    <property type="match status" value="1"/>
</dbReference>
<keyword evidence="2" id="KW-0238">DNA-binding</keyword>
<dbReference type="InterPro" id="IPR009057">
    <property type="entry name" value="Homeodomain-like_sf"/>
</dbReference>
<organism evidence="6">
    <name type="scientific">freshwater metagenome</name>
    <dbReference type="NCBI Taxonomy" id="449393"/>
    <lineage>
        <taxon>unclassified sequences</taxon>
        <taxon>metagenomes</taxon>
        <taxon>ecological metagenomes</taxon>
    </lineage>
</organism>
<proteinExistence type="predicted"/>
<dbReference type="PROSITE" id="PS50977">
    <property type="entry name" value="HTH_TETR_2"/>
    <property type="match status" value="1"/>
</dbReference>
<name>A0A6J6G770_9ZZZZ</name>
<evidence type="ECO:0000256" key="3">
    <source>
        <dbReference type="ARBA" id="ARBA00023163"/>
    </source>
</evidence>
<dbReference type="EMBL" id="CAEZUZ010000020">
    <property type="protein sequence ID" value="CAB4610071.1"/>
    <property type="molecule type" value="Genomic_DNA"/>
</dbReference>
<feature type="compositionally biased region" description="Basic and acidic residues" evidence="4">
    <location>
        <begin position="18"/>
        <end position="27"/>
    </location>
</feature>
<feature type="domain" description="HTH tetR-type" evidence="5">
    <location>
        <begin position="25"/>
        <end position="85"/>
    </location>
</feature>
<reference evidence="6" key="1">
    <citation type="submission" date="2020-05" db="EMBL/GenBank/DDBJ databases">
        <authorList>
            <person name="Chiriac C."/>
            <person name="Salcher M."/>
            <person name="Ghai R."/>
            <person name="Kavagutti S V."/>
        </authorList>
    </citation>
    <scope>NUCLEOTIDE SEQUENCE</scope>
</reference>
<keyword evidence="1" id="KW-0805">Transcription regulation</keyword>
<feature type="region of interest" description="Disordered" evidence="4">
    <location>
        <begin position="1"/>
        <end position="27"/>
    </location>
</feature>
<dbReference type="EMBL" id="CAEZUL010000027">
    <property type="protein sequence ID" value="CAB4594915.1"/>
    <property type="molecule type" value="Genomic_DNA"/>
</dbReference>
<dbReference type="InterPro" id="IPR001647">
    <property type="entry name" value="HTH_TetR"/>
</dbReference>